<evidence type="ECO:0000256" key="2">
    <source>
        <dbReference type="ARBA" id="ARBA00022490"/>
    </source>
</evidence>
<dbReference type="GO" id="GO:0035256">
    <property type="term" value="F:G protein-coupled glutamate receptor binding"/>
    <property type="evidence" value="ECO:0007669"/>
    <property type="project" value="InterPro"/>
</dbReference>
<comment type="similarity">
    <text evidence="5">Belongs to the Homer family.</text>
</comment>
<keyword evidence="10" id="KW-1185">Reference proteome</keyword>
<dbReference type="CDD" id="cd01206">
    <property type="entry name" value="EVH1_Homer_Vesl"/>
    <property type="match status" value="1"/>
</dbReference>
<keyword evidence="3" id="KW-0770">Synapse</keyword>
<dbReference type="Gene3D" id="2.30.29.30">
    <property type="entry name" value="Pleckstrin-homology domain (PH domain)/Phosphotyrosine-binding domain (PTB)"/>
    <property type="match status" value="1"/>
</dbReference>
<evidence type="ECO:0000256" key="7">
    <source>
        <dbReference type="SAM" id="Coils"/>
    </source>
</evidence>
<evidence type="ECO:0000259" key="9">
    <source>
        <dbReference type="PROSITE" id="PS50229"/>
    </source>
</evidence>
<evidence type="ECO:0000256" key="6">
    <source>
        <dbReference type="ARBA" id="ARBA00034105"/>
    </source>
</evidence>
<dbReference type="Pfam" id="PF00568">
    <property type="entry name" value="WH1"/>
    <property type="match status" value="1"/>
</dbReference>
<comment type="subcellular location">
    <subcellularLocation>
        <location evidence="1">Cytoplasm</location>
    </subcellularLocation>
    <subcellularLocation>
        <location evidence="6">Postsynaptic density</location>
    </subcellularLocation>
</comment>
<proteinExistence type="inferred from homology"/>
<dbReference type="InterPro" id="IPR044100">
    <property type="entry name" value="Homer_EVH1"/>
</dbReference>
<evidence type="ECO:0000256" key="1">
    <source>
        <dbReference type="ARBA" id="ARBA00004496"/>
    </source>
</evidence>
<dbReference type="InterPro" id="IPR045027">
    <property type="entry name" value="Homer"/>
</dbReference>
<dbReference type="InterPro" id="IPR000697">
    <property type="entry name" value="WH1/EVH1_dom"/>
</dbReference>
<dbReference type="PANTHER" id="PTHR10918">
    <property type="entry name" value="HOMER"/>
    <property type="match status" value="1"/>
</dbReference>
<evidence type="ECO:0000313" key="10">
    <source>
        <dbReference type="Proteomes" id="UP000085678"/>
    </source>
</evidence>
<dbReference type="KEGG" id="lak:106155062"/>
<keyword evidence="2" id="KW-0963">Cytoplasm</keyword>
<dbReference type="OrthoDB" id="9983798at2759"/>
<feature type="region of interest" description="Disordered" evidence="8">
    <location>
        <begin position="134"/>
        <end position="186"/>
    </location>
</feature>
<organism evidence="10 11">
    <name type="scientific">Lingula anatina</name>
    <name type="common">Brachiopod</name>
    <name type="synonym">Lingula unguis</name>
    <dbReference type="NCBI Taxonomy" id="7574"/>
    <lineage>
        <taxon>Eukaryota</taxon>
        <taxon>Metazoa</taxon>
        <taxon>Spiralia</taxon>
        <taxon>Lophotrochozoa</taxon>
        <taxon>Brachiopoda</taxon>
        <taxon>Linguliformea</taxon>
        <taxon>Lingulata</taxon>
        <taxon>Lingulida</taxon>
        <taxon>Linguloidea</taxon>
        <taxon>Lingulidae</taxon>
        <taxon>Lingula</taxon>
    </lineage>
</organism>
<dbReference type="STRING" id="7574.A0A1S3HGG0"/>
<evidence type="ECO:0000256" key="3">
    <source>
        <dbReference type="ARBA" id="ARBA00023018"/>
    </source>
</evidence>
<dbReference type="GO" id="GO:0007216">
    <property type="term" value="P:G protein-coupled glutamate receptor signaling pathway"/>
    <property type="evidence" value="ECO:0007669"/>
    <property type="project" value="InterPro"/>
</dbReference>
<name>A0A1S3HGG0_LINAN</name>
<evidence type="ECO:0000256" key="8">
    <source>
        <dbReference type="SAM" id="MobiDB-lite"/>
    </source>
</evidence>
<dbReference type="SMART" id="SM00461">
    <property type="entry name" value="WH1"/>
    <property type="match status" value="1"/>
</dbReference>
<keyword evidence="4 7" id="KW-0175">Coiled coil</keyword>
<feature type="domain" description="WH1" evidence="9">
    <location>
        <begin position="22"/>
        <end position="134"/>
    </location>
</feature>
<gene>
    <name evidence="11" type="primary">LOC106155062</name>
</gene>
<dbReference type="RefSeq" id="XP_013385142.1">
    <property type="nucleotide sequence ID" value="XM_013529688.1"/>
</dbReference>
<dbReference type="PROSITE" id="PS50229">
    <property type="entry name" value="WH1"/>
    <property type="match status" value="1"/>
</dbReference>
<dbReference type="GO" id="GO:0005737">
    <property type="term" value="C:cytoplasm"/>
    <property type="evidence" value="ECO:0007669"/>
    <property type="project" value="UniProtKB-SubCell"/>
</dbReference>
<dbReference type="InterPro" id="IPR011993">
    <property type="entry name" value="PH-like_dom_sf"/>
</dbReference>
<evidence type="ECO:0000256" key="4">
    <source>
        <dbReference type="ARBA" id="ARBA00023054"/>
    </source>
</evidence>
<accession>A0A1S3HGG0</accession>
<evidence type="ECO:0000256" key="5">
    <source>
        <dbReference type="ARBA" id="ARBA00023606"/>
    </source>
</evidence>
<reference evidence="11" key="1">
    <citation type="submission" date="2025-08" db="UniProtKB">
        <authorList>
            <consortium name="RefSeq"/>
        </authorList>
    </citation>
    <scope>IDENTIFICATION</scope>
    <source>
        <tissue evidence="11">Gonads</tissue>
    </source>
</reference>
<dbReference type="GO" id="GO:0014069">
    <property type="term" value="C:postsynaptic density"/>
    <property type="evidence" value="ECO:0007669"/>
    <property type="project" value="UniProtKB-SubCell"/>
</dbReference>
<dbReference type="GeneID" id="106155062"/>
<sequence>MAAYEEIQDELIRAWVIQQQQDKMKREQPIYTTKAHVFQIDPQTKKNWMPASTVAVSVAYYYDSNRNSYRIISVEGTKAIINSTITPNMTFTKTSQKFGQWSDPRANTVYGLGFATEADLQKFIEKFQEVRELAKQTPGESNGSGEPHSPLATHPVHAAPLHSRNSSVSSNQSDGSEKQQRLSTSGLPTVEYQLKYENDRLKIALAQSSANAKKWEIELQTLKNNNARLTTALQESTANVEEWKKQLAAYKEESAKLKKQTIELEQTANDEQISGLQQQLKETTEQLQAVEQERDSTTEELRGALKRLEELNIRVEQNGKNEAHIKDLEKENSTLRKKVSSLESELKQLKLQQSKDRHELLTLHKDIGTKLQEVTKLHEKLAHHPVLSQSDA</sequence>
<feature type="compositionally biased region" description="Low complexity" evidence="8">
    <location>
        <begin position="163"/>
        <end position="174"/>
    </location>
</feature>
<dbReference type="FunFam" id="2.30.29.30:FF:000014">
    <property type="entry name" value="Homer homolog 1 (Drosophila)"/>
    <property type="match status" value="1"/>
</dbReference>
<dbReference type="InParanoid" id="A0A1S3HGG0"/>
<protein>
    <submittedName>
        <fullName evidence="11">Homer protein homolog 2 isoform X1</fullName>
    </submittedName>
</protein>
<evidence type="ECO:0000313" key="11">
    <source>
        <dbReference type="RefSeq" id="XP_013385142.1"/>
    </source>
</evidence>
<dbReference type="Proteomes" id="UP000085678">
    <property type="component" value="Unplaced"/>
</dbReference>
<dbReference type="AlphaFoldDB" id="A0A1S3HGG0"/>
<dbReference type="SUPFAM" id="SSF50729">
    <property type="entry name" value="PH domain-like"/>
    <property type="match status" value="1"/>
</dbReference>
<dbReference type="Gene3D" id="1.10.287.1490">
    <property type="match status" value="1"/>
</dbReference>
<feature type="coiled-coil region" evidence="7">
    <location>
        <begin position="198"/>
        <end position="359"/>
    </location>
</feature>